<evidence type="ECO:0000256" key="4">
    <source>
        <dbReference type="SAM" id="MobiDB-lite"/>
    </source>
</evidence>
<feature type="transmembrane region" description="Helical" evidence="5">
    <location>
        <begin position="375"/>
        <end position="400"/>
    </location>
</feature>
<feature type="transmembrane region" description="Helical" evidence="5">
    <location>
        <begin position="99"/>
        <end position="124"/>
    </location>
</feature>
<dbReference type="Proteomes" id="UP000624279">
    <property type="component" value="Unassembled WGS sequence"/>
</dbReference>
<keyword evidence="7" id="KW-1185">Reference proteome</keyword>
<feature type="transmembrane region" description="Helical" evidence="5">
    <location>
        <begin position="48"/>
        <end position="69"/>
    </location>
</feature>
<evidence type="ECO:0000256" key="1">
    <source>
        <dbReference type="ARBA" id="ARBA00022692"/>
    </source>
</evidence>
<comment type="caution">
    <text evidence="6">The sequence shown here is derived from an EMBL/GenBank/DDBJ whole genome shotgun (WGS) entry which is preliminary data.</text>
</comment>
<feature type="transmembrane region" description="Helical" evidence="5">
    <location>
        <begin position="287"/>
        <end position="306"/>
    </location>
</feature>
<keyword evidence="2 5" id="KW-1133">Transmembrane helix</keyword>
<evidence type="ECO:0000256" key="2">
    <source>
        <dbReference type="ARBA" id="ARBA00022989"/>
    </source>
</evidence>
<gene>
    <name evidence="6" type="ORF">H8K55_19860</name>
</gene>
<dbReference type="SUPFAM" id="SSF103473">
    <property type="entry name" value="MFS general substrate transporter"/>
    <property type="match status" value="1"/>
</dbReference>
<dbReference type="InterPro" id="IPR036259">
    <property type="entry name" value="MFS_trans_sf"/>
</dbReference>
<accession>A0ABR6YGZ3</accession>
<name>A0ABR6YGZ3_9BURK</name>
<keyword evidence="1 5" id="KW-0812">Transmembrane</keyword>
<dbReference type="Pfam" id="PF07690">
    <property type="entry name" value="MFS_1"/>
    <property type="match status" value="1"/>
</dbReference>
<feature type="transmembrane region" description="Helical" evidence="5">
    <location>
        <begin position="12"/>
        <end position="36"/>
    </location>
</feature>
<dbReference type="InterPro" id="IPR050327">
    <property type="entry name" value="Proton-linked_MCT"/>
</dbReference>
<feature type="transmembrane region" description="Helical" evidence="5">
    <location>
        <begin position="136"/>
        <end position="154"/>
    </location>
</feature>
<feature type="transmembrane region" description="Helical" evidence="5">
    <location>
        <begin position="346"/>
        <end position="369"/>
    </location>
</feature>
<dbReference type="EMBL" id="JACOGA010000025">
    <property type="protein sequence ID" value="MBC3875855.1"/>
    <property type="molecule type" value="Genomic_DNA"/>
</dbReference>
<feature type="transmembrane region" description="Helical" evidence="5">
    <location>
        <begin position="76"/>
        <end position="93"/>
    </location>
</feature>
<feature type="transmembrane region" description="Helical" evidence="5">
    <location>
        <begin position="312"/>
        <end position="334"/>
    </location>
</feature>
<feature type="region of interest" description="Disordered" evidence="4">
    <location>
        <begin position="189"/>
        <end position="208"/>
    </location>
</feature>
<dbReference type="InterPro" id="IPR011701">
    <property type="entry name" value="MFS"/>
</dbReference>
<feature type="transmembrane region" description="Helical" evidence="5">
    <location>
        <begin position="222"/>
        <end position="249"/>
    </location>
</feature>
<keyword evidence="3 5" id="KW-0472">Membrane</keyword>
<evidence type="ECO:0000313" key="7">
    <source>
        <dbReference type="Proteomes" id="UP000624279"/>
    </source>
</evidence>
<feature type="transmembrane region" description="Helical" evidence="5">
    <location>
        <begin position="166"/>
        <end position="183"/>
    </location>
</feature>
<dbReference type="PANTHER" id="PTHR11360">
    <property type="entry name" value="MONOCARBOXYLATE TRANSPORTER"/>
    <property type="match status" value="1"/>
</dbReference>
<feature type="transmembrane region" description="Helical" evidence="5">
    <location>
        <begin position="255"/>
        <end position="275"/>
    </location>
</feature>
<evidence type="ECO:0000256" key="5">
    <source>
        <dbReference type="SAM" id="Phobius"/>
    </source>
</evidence>
<reference evidence="6 7" key="1">
    <citation type="submission" date="2020-08" db="EMBL/GenBank/DDBJ databases">
        <title>Novel species isolated from subtropical streams in China.</title>
        <authorList>
            <person name="Lu H."/>
        </authorList>
    </citation>
    <scope>NUCLEOTIDE SEQUENCE [LARGE SCALE GENOMIC DNA]</scope>
    <source>
        <strain evidence="6 7">LX15W</strain>
    </source>
</reference>
<protein>
    <submittedName>
        <fullName evidence="6">MFS transporter</fullName>
    </submittedName>
</protein>
<proteinExistence type="predicted"/>
<dbReference type="RefSeq" id="WP_186943813.1">
    <property type="nucleotide sequence ID" value="NZ_JACOGA010000025.1"/>
</dbReference>
<dbReference type="Gene3D" id="1.20.1250.20">
    <property type="entry name" value="MFS general substrate transporter like domains"/>
    <property type="match status" value="1"/>
</dbReference>
<evidence type="ECO:0000256" key="3">
    <source>
        <dbReference type="ARBA" id="ARBA00023136"/>
    </source>
</evidence>
<evidence type="ECO:0000313" key="6">
    <source>
        <dbReference type="EMBL" id="MBC3875855.1"/>
    </source>
</evidence>
<organism evidence="6 7">
    <name type="scientific">Undibacterium flavidum</name>
    <dbReference type="NCBI Taxonomy" id="2762297"/>
    <lineage>
        <taxon>Bacteria</taxon>
        <taxon>Pseudomonadati</taxon>
        <taxon>Pseudomonadota</taxon>
        <taxon>Betaproteobacteria</taxon>
        <taxon>Burkholderiales</taxon>
        <taxon>Oxalobacteraceae</taxon>
        <taxon>Undibacterium</taxon>
    </lineage>
</organism>
<sequence>MFKHPSRYKTIGILAVTQILSWGMLYYTFTILAPAIQKDTGWHPEMIFGAFSWSLLVAGMIARPVGAFLDKRGGRLVMSSGSVVCALGLWMLSSSHTMWMYFLAWSVLGVSMALTLYEAAFTTIIQEFMADSRRAISTLTLFAGFASTIFWPLTLQLSHHWNWREILLFYAALQLFICFPLHTQLNPRRTAESTPNPASKTAQQQTSSKTDLSLKEALQHRAFWKLALAFAANSFIFSALSVHLISLLVRDGHSAVLAVTLAAWIGPVQVAGRIAEMTFARHLLPQSVGKFAFSALPAALLVLLFFGQQAWIVGLFCLLYGLSNGIMTIVRGTIPHALFGSENYGAISGAISGPALVAKAAGPLLLALLMETNNAALPALTVVFLFSVISCLLFFAAIAASRR</sequence>